<evidence type="ECO:0000313" key="2">
    <source>
        <dbReference type="Proteomes" id="UP000190951"/>
    </source>
</evidence>
<keyword evidence="2" id="KW-1185">Reference proteome</keyword>
<dbReference type="RefSeq" id="WP_169851033.1">
    <property type="nucleotide sequence ID" value="NZ_CP096983.1"/>
</dbReference>
<organism evidence="1 2">
    <name type="scientific">Clostridium felsineum</name>
    <dbReference type="NCBI Taxonomy" id="36839"/>
    <lineage>
        <taxon>Bacteria</taxon>
        <taxon>Bacillati</taxon>
        <taxon>Bacillota</taxon>
        <taxon>Clostridia</taxon>
        <taxon>Eubacteriales</taxon>
        <taxon>Clostridiaceae</taxon>
        <taxon>Clostridium</taxon>
    </lineage>
</organism>
<reference evidence="1 2" key="1">
    <citation type="submission" date="2022-04" db="EMBL/GenBank/DDBJ databases">
        <title>Genome sequence of C. roseum typestrain.</title>
        <authorList>
            <person name="Poehlein A."/>
            <person name="Schoch T."/>
            <person name="Duerre P."/>
            <person name="Daniel R."/>
        </authorList>
    </citation>
    <scope>NUCLEOTIDE SEQUENCE [LARGE SCALE GENOMIC DNA]</scope>
    <source>
        <strain evidence="1 2">DSM 7320</strain>
    </source>
</reference>
<gene>
    <name evidence="1" type="ORF">CROST_034670</name>
</gene>
<evidence type="ECO:0000313" key="1">
    <source>
        <dbReference type="EMBL" id="URZ12722.1"/>
    </source>
</evidence>
<dbReference type="EMBL" id="CP096983">
    <property type="protein sequence ID" value="URZ12722.1"/>
    <property type="molecule type" value="Genomic_DNA"/>
</dbReference>
<name>A0A1S8KZ76_9CLOT</name>
<dbReference type="Proteomes" id="UP000190951">
    <property type="component" value="Chromosome"/>
</dbReference>
<accession>A0A1S8KZ76</accession>
<proteinExistence type="predicted"/>
<sequence>MKKIVEALKNSVMMLGFFLDPELVRYANINEIVKNNYKDIDIKKVA</sequence>
<dbReference type="KEGG" id="crw:CROST_034670"/>
<protein>
    <submittedName>
        <fullName evidence="1">Uncharacterized protein</fullName>
    </submittedName>
</protein>
<dbReference type="AlphaFoldDB" id="A0A1S8KZ76"/>